<dbReference type="CDD" id="cd01420">
    <property type="entry name" value="MoaC_PE"/>
    <property type="match status" value="1"/>
</dbReference>
<dbReference type="UniPathway" id="UPA00344"/>
<evidence type="ECO:0000256" key="1">
    <source>
        <dbReference type="ARBA" id="ARBA00001637"/>
    </source>
</evidence>
<evidence type="ECO:0000256" key="5">
    <source>
        <dbReference type="ARBA" id="ARBA00023239"/>
    </source>
</evidence>
<dbReference type="InterPro" id="IPR036522">
    <property type="entry name" value="MoaC_sf"/>
</dbReference>
<comment type="function">
    <text evidence="6 7">Catalyzes the conversion of (8S)-3',8-cyclo-7,8-dihydroguanosine 5'-triphosphate to cyclic pyranopterin monophosphate (cPMP).</text>
</comment>
<dbReference type="InterPro" id="IPR023045">
    <property type="entry name" value="MoaC"/>
</dbReference>
<comment type="similarity">
    <text evidence="7">Belongs to the MoaC family.</text>
</comment>
<evidence type="ECO:0000256" key="2">
    <source>
        <dbReference type="ARBA" id="ARBA00005046"/>
    </source>
</evidence>
<comment type="subunit">
    <text evidence="7">Homohexamer; trimer of dimers.</text>
</comment>
<dbReference type="SUPFAM" id="SSF55040">
    <property type="entry name" value="Molybdenum cofactor biosynthesis protein C, MoaC"/>
    <property type="match status" value="1"/>
</dbReference>
<keyword evidence="5 7" id="KW-0456">Lyase</keyword>
<name>A0A521EUP3_9RHOB</name>
<feature type="binding site" evidence="7">
    <location>
        <begin position="113"/>
        <end position="114"/>
    </location>
    <ligand>
        <name>substrate</name>
    </ligand>
</feature>
<evidence type="ECO:0000256" key="6">
    <source>
        <dbReference type="ARBA" id="ARBA00055087"/>
    </source>
</evidence>
<dbReference type="GO" id="GO:0006777">
    <property type="term" value="P:Mo-molybdopterin cofactor biosynthetic process"/>
    <property type="evidence" value="ECO:0007669"/>
    <property type="project" value="UniProtKB-UniRule"/>
</dbReference>
<dbReference type="InterPro" id="IPR047594">
    <property type="entry name" value="MoaC_bact/euk"/>
</dbReference>
<evidence type="ECO:0000313" key="10">
    <source>
        <dbReference type="Proteomes" id="UP000316030"/>
    </source>
</evidence>
<feature type="active site" evidence="7">
    <location>
        <position position="128"/>
    </location>
</feature>
<dbReference type="EC" id="4.6.1.17" evidence="3 7"/>
<feature type="binding site" evidence="7">
    <location>
        <begin position="75"/>
        <end position="77"/>
    </location>
    <ligand>
        <name>substrate</name>
    </ligand>
</feature>
<evidence type="ECO:0000256" key="3">
    <source>
        <dbReference type="ARBA" id="ARBA00012575"/>
    </source>
</evidence>
<comment type="pathway">
    <text evidence="2 7">Cofactor biosynthesis; molybdopterin biosynthesis.</text>
</comment>
<evidence type="ECO:0000256" key="4">
    <source>
        <dbReference type="ARBA" id="ARBA00023150"/>
    </source>
</evidence>
<evidence type="ECO:0000256" key="7">
    <source>
        <dbReference type="HAMAP-Rule" id="MF_01224"/>
    </source>
</evidence>
<dbReference type="RefSeq" id="WP_142494031.1">
    <property type="nucleotide sequence ID" value="NZ_FXTO01000019.1"/>
</dbReference>
<dbReference type="HAMAP" id="MF_01224_B">
    <property type="entry name" value="MoaC_B"/>
    <property type="match status" value="1"/>
</dbReference>
<dbReference type="NCBIfam" id="TIGR00581">
    <property type="entry name" value="moaC"/>
    <property type="match status" value="1"/>
</dbReference>
<dbReference type="Gene3D" id="3.30.70.640">
    <property type="entry name" value="Molybdopterin cofactor biosynthesis C (MoaC) domain"/>
    <property type="match status" value="1"/>
</dbReference>
<gene>
    <name evidence="7" type="primary">moaC</name>
    <name evidence="9" type="ORF">SAMN06265173_11937</name>
</gene>
<keyword evidence="10" id="KW-1185">Reference proteome</keyword>
<dbReference type="Pfam" id="PF01967">
    <property type="entry name" value="MoaC"/>
    <property type="match status" value="1"/>
</dbReference>
<evidence type="ECO:0000259" key="8">
    <source>
        <dbReference type="Pfam" id="PF01967"/>
    </source>
</evidence>
<accession>A0A521EUP3</accession>
<proteinExistence type="inferred from homology"/>
<feature type="domain" description="Molybdopterin cofactor biosynthesis C (MoaC)" evidence="8">
    <location>
        <begin position="15"/>
        <end position="150"/>
    </location>
</feature>
<evidence type="ECO:0000313" key="9">
    <source>
        <dbReference type="EMBL" id="SMO87141.1"/>
    </source>
</evidence>
<dbReference type="EMBL" id="FXTO01000019">
    <property type="protein sequence ID" value="SMO87141.1"/>
    <property type="molecule type" value="Genomic_DNA"/>
</dbReference>
<sequence length="158" mass="16552">MTGLTHFDAKGDAHMVDVSDKAVTSRIATAEGWVKMARATYDIIAEGRAKKGDVLGVARLAGIMGAKKTPDLIPLCHPLPVTKVAVELTLDPDLPGVRIKATVKTTGQTGVEMEALTAVSTAALTVYDMSKAVDKAMEIGGIRVTLKDGGKSGRYEAS</sequence>
<dbReference type="AlphaFoldDB" id="A0A521EUP3"/>
<keyword evidence="4 7" id="KW-0501">Molybdenum cofactor biosynthesis</keyword>
<dbReference type="InterPro" id="IPR050105">
    <property type="entry name" value="MoCo_biosynth_MoaA/MoaC"/>
</dbReference>
<dbReference type="InterPro" id="IPR002820">
    <property type="entry name" value="Mopterin_CF_biosynth-C_dom"/>
</dbReference>
<dbReference type="PANTHER" id="PTHR22960:SF29">
    <property type="entry name" value="CYCLIC PYRANOPTERIN MONOPHOSPHATE SYNTHASE"/>
    <property type="match status" value="1"/>
</dbReference>
<dbReference type="Proteomes" id="UP000316030">
    <property type="component" value="Unassembled WGS sequence"/>
</dbReference>
<reference evidence="9 10" key="1">
    <citation type="submission" date="2017-05" db="EMBL/GenBank/DDBJ databases">
        <authorList>
            <person name="Varghese N."/>
            <person name="Submissions S."/>
        </authorList>
    </citation>
    <scope>NUCLEOTIDE SEQUENCE [LARGE SCALE GENOMIC DNA]</scope>
    <source>
        <strain evidence="9 10">DSM 29506</strain>
    </source>
</reference>
<dbReference type="NCBIfam" id="NF006870">
    <property type="entry name" value="PRK09364.1"/>
    <property type="match status" value="1"/>
</dbReference>
<protein>
    <recommendedName>
        <fullName evidence="3 7">Cyclic pyranopterin monophosphate synthase</fullName>
        <ecNumber evidence="3 7">4.6.1.17</ecNumber>
    </recommendedName>
    <alternativeName>
        <fullName evidence="7">Molybdenum cofactor biosynthesis protein C</fullName>
    </alternativeName>
</protein>
<organism evidence="9 10">
    <name type="scientific">Thalassovita litoralis</name>
    <dbReference type="NCBI Taxonomy" id="1010611"/>
    <lineage>
        <taxon>Bacteria</taxon>
        <taxon>Pseudomonadati</taxon>
        <taxon>Pseudomonadota</taxon>
        <taxon>Alphaproteobacteria</taxon>
        <taxon>Rhodobacterales</taxon>
        <taxon>Roseobacteraceae</taxon>
        <taxon>Thalassovita</taxon>
    </lineage>
</organism>
<dbReference type="OrthoDB" id="9794429at2"/>
<dbReference type="GO" id="GO:0061799">
    <property type="term" value="F:cyclic pyranopterin monophosphate synthase activity"/>
    <property type="evidence" value="ECO:0007669"/>
    <property type="project" value="UniProtKB-UniRule"/>
</dbReference>
<comment type="catalytic activity">
    <reaction evidence="1 7">
        <text>(8S)-3',8-cyclo-7,8-dihydroguanosine 5'-triphosphate = cyclic pyranopterin phosphate + diphosphate</text>
        <dbReference type="Rhea" id="RHEA:49580"/>
        <dbReference type="ChEBI" id="CHEBI:33019"/>
        <dbReference type="ChEBI" id="CHEBI:59648"/>
        <dbReference type="ChEBI" id="CHEBI:131766"/>
        <dbReference type="EC" id="4.6.1.17"/>
    </reaction>
</comment>
<dbReference type="PANTHER" id="PTHR22960">
    <property type="entry name" value="MOLYBDOPTERIN COFACTOR SYNTHESIS PROTEIN A"/>
    <property type="match status" value="1"/>
</dbReference>